<keyword evidence="7" id="KW-0924">Ammonia transport</keyword>
<dbReference type="Gene3D" id="1.10.3430.10">
    <property type="entry name" value="Ammonium transporter AmtB like domains"/>
    <property type="match status" value="2"/>
</dbReference>
<dbReference type="GO" id="GO:0005886">
    <property type="term" value="C:plasma membrane"/>
    <property type="evidence" value="ECO:0007669"/>
    <property type="project" value="TreeGrafter"/>
</dbReference>
<evidence type="ECO:0000259" key="9">
    <source>
        <dbReference type="Pfam" id="PF00909"/>
    </source>
</evidence>
<dbReference type="Pfam" id="PF00909">
    <property type="entry name" value="Ammonium_transp"/>
    <property type="match status" value="1"/>
</dbReference>
<gene>
    <name evidence="10" type="ORF">HOLleu_36142</name>
</gene>
<sequence length="156" mass="16193">MYAVFPFSLFIVIQCGLAFLEAGSVRAKNTTNILLKNLLDFCLGAIAYWAVGFAFAYGDFAGSSVVHMVGGVAALVGAVILGPRIGRFYGDGSEFQGHTVPLAISNPGDGAVVAIAFVNTIVRGAAAALAASENFACLGPKSGVYSPPLTEAWLEW</sequence>
<organism evidence="10 11">
    <name type="scientific">Holothuria leucospilota</name>
    <name type="common">Black long sea cucumber</name>
    <name type="synonym">Mertensiothuria leucospilota</name>
    <dbReference type="NCBI Taxonomy" id="206669"/>
    <lineage>
        <taxon>Eukaryota</taxon>
        <taxon>Metazoa</taxon>
        <taxon>Echinodermata</taxon>
        <taxon>Eleutherozoa</taxon>
        <taxon>Echinozoa</taxon>
        <taxon>Holothuroidea</taxon>
        <taxon>Aspidochirotacea</taxon>
        <taxon>Aspidochirotida</taxon>
        <taxon>Holothuriidae</taxon>
        <taxon>Holothuria</taxon>
    </lineage>
</organism>
<reference evidence="10" key="1">
    <citation type="submission" date="2021-10" db="EMBL/GenBank/DDBJ databases">
        <title>Tropical sea cucumber genome reveals ecological adaptation and Cuvierian tubules defense mechanism.</title>
        <authorList>
            <person name="Chen T."/>
        </authorList>
    </citation>
    <scope>NUCLEOTIDE SEQUENCE</scope>
    <source>
        <strain evidence="10">Nanhai2018</strain>
        <tissue evidence="10">Muscle</tissue>
    </source>
</reference>
<comment type="similarity">
    <text evidence="2">Belongs to the ammonia transporter channel (TC 1.A.11.2) family.</text>
</comment>
<evidence type="ECO:0000256" key="8">
    <source>
        <dbReference type="SAM" id="Phobius"/>
    </source>
</evidence>
<feature type="transmembrane region" description="Helical" evidence="8">
    <location>
        <begin position="6"/>
        <end position="25"/>
    </location>
</feature>
<dbReference type="EMBL" id="JAIZAY010000019">
    <property type="protein sequence ID" value="KAJ8023647.1"/>
    <property type="molecule type" value="Genomic_DNA"/>
</dbReference>
<dbReference type="PROSITE" id="PS01219">
    <property type="entry name" value="AMMONIUM_TRANSP"/>
    <property type="match status" value="1"/>
</dbReference>
<name>A0A9Q0YJK3_HOLLE</name>
<feature type="transmembrane region" description="Helical" evidence="8">
    <location>
        <begin position="37"/>
        <end position="58"/>
    </location>
</feature>
<keyword evidence="4 8" id="KW-0812">Transmembrane</keyword>
<keyword evidence="11" id="KW-1185">Reference proteome</keyword>
<dbReference type="GO" id="GO:0097272">
    <property type="term" value="P:ammonium homeostasis"/>
    <property type="evidence" value="ECO:0007669"/>
    <property type="project" value="TreeGrafter"/>
</dbReference>
<accession>A0A9Q0YJK3</accession>
<evidence type="ECO:0000256" key="1">
    <source>
        <dbReference type="ARBA" id="ARBA00004141"/>
    </source>
</evidence>
<keyword evidence="3" id="KW-0813">Transport</keyword>
<evidence type="ECO:0000313" key="11">
    <source>
        <dbReference type="Proteomes" id="UP001152320"/>
    </source>
</evidence>
<dbReference type="InterPro" id="IPR029020">
    <property type="entry name" value="Ammonium/urea_transptr"/>
</dbReference>
<dbReference type="PANTHER" id="PTHR11730:SF6">
    <property type="entry name" value="AMMONIUM TRANSPORTER"/>
    <property type="match status" value="1"/>
</dbReference>
<keyword evidence="6 8" id="KW-0472">Membrane</keyword>
<dbReference type="InterPro" id="IPR018047">
    <property type="entry name" value="Ammonium_transpt_CS"/>
</dbReference>
<dbReference type="Proteomes" id="UP001152320">
    <property type="component" value="Chromosome 19"/>
</dbReference>
<feature type="transmembrane region" description="Helical" evidence="8">
    <location>
        <begin position="64"/>
        <end position="82"/>
    </location>
</feature>
<dbReference type="AlphaFoldDB" id="A0A9Q0YJK3"/>
<feature type="domain" description="Ammonium transporter AmtB-like" evidence="9">
    <location>
        <begin position="7"/>
        <end position="59"/>
    </location>
</feature>
<evidence type="ECO:0000313" key="10">
    <source>
        <dbReference type="EMBL" id="KAJ8023647.1"/>
    </source>
</evidence>
<evidence type="ECO:0000256" key="3">
    <source>
        <dbReference type="ARBA" id="ARBA00022448"/>
    </source>
</evidence>
<evidence type="ECO:0000256" key="4">
    <source>
        <dbReference type="ARBA" id="ARBA00022692"/>
    </source>
</evidence>
<dbReference type="InterPro" id="IPR024041">
    <property type="entry name" value="NH4_transpt_AmtB-like_dom"/>
</dbReference>
<evidence type="ECO:0000256" key="7">
    <source>
        <dbReference type="ARBA" id="ARBA00023177"/>
    </source>
</evidence>
<dbReference type="PANTHER" id="PTHR11730">
    <property type="entry name" value="AMMONIUM TRANSPORTER"/>
    <property type="match status" value="1"/>
</dbReference>
<proteinExistence type="inferred from homology"/>
<evidence type="ECO:0000256" key="5">
    <source>
        <dbReference type="ARBA" id="ARBA00022989"/>
    </source>
</evidence>
<evidence type="ECO:0000256" key="6">
    <source>
        <dbReference type="ARBA" id="ARBA00023136"/>
    </source>
</evidence>
<comment type="subcellular location">
    <subcellularLocation>
        <location evidence="1">Membrane</location>
        <topology evidence="1">Multi-pass membrane protein</topology>
    </subcellularLocation>
</comment>
<dbReference type="GO" id="GO:0008519">
    <property type="term" value="F:ammonium channel activity"/>
    <property type="evidence" value="ECO:0007669"/>
    <property type="project" value="InterPro"/>
</dbReference>
<evidence type="ECO:0000256" key="2">
    <source>
        <dbReference type="ARBA" id="ARBA00005887"/>
    </source>
</evidence>
<dbReference type="OrthoDB" id="534912at2759"/>
<dbReference type="SUPFAM" id="SSF111352">
    <property type="entry name" value="Ammonium transporter"/>
    <property type="match status" value="1"/>
</dbReference>
<protein>
    <submittedName>
        <fullName evidence="10">Ammonium transporter 1 member 3</fullName>
    </submittedName>
</protein>
<comment type="caution">
    <text evidence="10">The sequence shown here is derived from an EMBL/GenBank/DDBJ whole genome shotgun (WGS) entry which is preliminary data.</text>
</comment>
<keyword evidence="5 8" id="KW-1133">Transmembrane helix</keyword>